<gene>
    <name evidence="5" type="ORF">WJX75_002037</name>
</gene>
<evidence type="ECO:0000256" key="2">
    <source>
        <dbReference type="RuleBase" id="RU003651"/>
    </source>
</evidence>
<comment type="similarity">
    <text evidence="1 2">Belongs to the AAA ATPase family.</text>
</comment>
<dbReference type="Pfam" id="PF17862">
    <property type="entry name" value="AAA_lid_3"/>
    <property type="match status" value="1"/>
</dbReference>
<dbReference type="SUPFAM" id="SSF52540">
    <property type="entry name" value="P-loop containing nucleoside triphosphate hydrolases"/>
    <property type="match status" value="1"/>
</dbReference>
<dbReference type="Proteomes" id="UP001491310">
    <property type="component" value="Unassembled WGS sequence"/>
</dbReference>
<reference evidence="5 6" key="1">
    <citation type="journal article" date="2024" name="Nat. Commun.">
        <title>Phylogenomics reveals the evolutionary origins of lichenization in chlorophyte algae.</title>
        <authorList>
            <person name="Puginier C."/>
            <person name="Libourel C."/>
            <person name="Otte J."/>
            <person name="Skaloud P."/>
            <person name="Haon M."/>
            <person name="Grisel S."/>
            <person name="Petersen M."/>
            <person name="Berrin J.G."/>
            <person name="Delaux P.M."/>
            <person name="Dal Grande F."/>
            <person name="Keller J."/>
        </authorList>
    </citation>
    <scope>NUCLEOTIDE SEQUENCE [LARGE SCALE GENOMIC DNA]</scope>
    <source>
        <strain evidence="5 6">SAG 216-7</strain>
    </source>
</reference>
<dbReference type="InterPro" id="IPR027417">
    <property type="entry name" value="P-loop_NTPase"/>
</dbReference>
<name>A0ABR2YIV4_9CHLO</name>
<dbReference type="Pfam" id="PF00004">
    <property type="entry name" value="AAA"/>
    <property type="match status" value="1"/>
</dbReference>
<dbReference type="EMBL" id="JALJOT010000010">
    <property type="protein sequence ID" value="KAK9906452.1"/>
    <property type="molecule type" value="Genomic_DNA"/>
</dbReference>
<evidence type="ECO:0000256" key="3">
    <source>
        <dbReference type="SAM" id="MobiDB-lite"/>
    </source>
</evidence>
<dbReference type="InterPro" id="IPR041569">
    <property type="entry name" value="AAA_lid_3"/>
</dbReference>
<keyword evidence="6" id="KW-1185">Reference proteome</keyword>
<dbReference type="Gene3D" id="1.10.8.60">
    <property type="match status" value="1"/>
</dbReference>
<evidence type="ECO:0000313" key="5">
    <source>
        <dbReference type="EMBL" id="KAK9906452.1"/>
    </source>
</evidence>
<feature type="region of interest" description="Disordered" evidence="3">
    <location>
        <begin position="52"/>
        <end position="186"/>
    </location>
</feature>
<dbReference type="PROSITE" id="PS00674">
    <property type="entry name" value="AAA"/>
    <property type="match status" value="1"/>
</dbReference>
<dbReference type="PANTHER" id="PTHR23074:SF17">
    <property type="entry name" value="FIDGETIN-LIKE PROTEIN 1"/>
    <property type="match status" value="1"/>
</dbReference>
<comment type="caution">
    <text evidence="5">The sequence shown here is derived from an EMBL/GenBank/DDBJ whole genome shotgun (WGS) entry which is preliminary data.</text>
</comment>
<dbReference type="PANTHER" id="PTHR23074">
    <property type="entry name" value="AAA DOMAIN-CONTAINING"/>
    <property type="match status" value="1"/>
</dbReference>
<sequence>MEVSNEEKAHRLRKLLFTAERLEEAGDLTSSQGDAPFTDFLQEPFKSILAFKPQASAVPPAKPSQPPTQENAPFKSKVPGMTSTGRGCQKDVGPSGRTDSAMSYPASTALIDLTEAPSSPATNRKRDAFGKLKNNEKWAKPVPAQQRNRRRAVAVPSQNAENIESDSQELSAPEDAPEQAAKPDAGFQTARTAYALELRKSGRQLPLQQREAAGQRCGGAVKESDYSSGCMFPEGQGAFNRAAAPRQGMLRGRESSIKRMETGGSNVRGAFVPPFVKKAMDGPGDNEAEGPLSARTLQMLAGPHGELPEALQKLDPRIVEMVCSEILDGKSSVQWDDIAGQDQAKRLVQELVVWPMLNPHLFKGARAPPKGLLLFGPPGTGKTLIGKAIAANISATFFSISASSLTSKWIGEGEKMVRALFAVAGCLQPSVIFIDEIDSVLSARKSEGEHEASRRMKTEMLIQMDGCDPSAADRRVLLVGATNRPEELDEAARRRMPKQLYIPLPCAAARAAMIERQLGPASGVSTTLSPADIAKIVEKTAGYSGSDMRALVQEACQGPVRDAVAHHAHKLADLLEADLRPLVLRDFQVAARAQRASVEALEIMRYEEYDAKHGARYMEHGGDAAVMDEDDW</sequence>
<dbReference type="SMART" id="SM00382">
    <property type="entry name" value="AAA"/>
    <property type="match status" value="1"/>
</dbReference>
<evidence type="ECO:0000256" key="1">
    <source>
        <dbReference type="ARBA" id="ARBA00006914"/>
    </source>
</evidence>
<feature type="domain" description="AAA+ ATPase" evidence="4">
    <location>
        <begin position="368"/>
        <end position="506"/>
    </location>
</feature>
<organism evidence="5 6">
    <name type="scientific">Coccomyxa subellipsoidea</name>
    <dbReference type="NCBI Taxonomy" id="248742"/>
    <lineage>
        <taxon>Eukaryota</taxon>
        <taxon>Viridiplantae</taxon>
        <taxon>Chlorophyta</taxon>
        <taxon>core chlorophytes</taxon>
        <taxon>Trebouxiophyceae</taxon>
        <taxon>Trebouxiophyceae incertae sedis</taxon>
        <taxon>Coccomyxaceae</taxon>
        <taxon>Coccomyxa</taxon>
    </lineage>
</organism>
<keyword evidence="2" id="KW-0547">Nucleotide-binding</keyword>
<evidence type="ECO:0000259" key="4">
    <source>
        <dbReference type="SMART" id="SM00382"/>
    </source>
</evidence>
<feature type="compositionally biased region" description="Basic and acidic residues" evidence="3">
    <location>
        <begin position="124"/>
        <end position="139"/>
    </location>
</feature>
<accession>A0ABR2YIV4</accession>
<keyword evidence="2" id="KW-0067">ATP-binding</keyword>
<dbReference type="InterPro" id="IPR003959">
    <property type="entry name" value="ATPase_AAA_core"/>
</dbReference>
<dbReference type="InterPro" id="IPR003960">
    <property type="entry name" value="ATPase_AAA_CS"/>
</dbReference>
<protein>
    <recommendedName>
        <fullName evidence="4">AAA+ ATPase domain-containing protein</fullName>
    </recommendedName>
</protein>
<dbReference type="InterPro" id="IPR050304">
    <property type="entry name" value="MT-severing_AAA_ATPase"/>
</dbReference>
<proteinExistence type="inferred from homology"/>
<dbReference type="Gene3D" id="3.40.50.300">
    <property type="entry name" value="P-loop containing nucleotide triphosphate hydrolases"/>
    <property type="match status" value="1"/>
</dbReference>
<dbReference type="InterPro" id="IPR003593">
    <property type="entry name" value="AAA+_ATPase"/>
</dbReference>
<evidence type="ECO:0000313" key="6">
    <source>
        <dbReference type="Proteomes" id="UP001491310"/>
    </source>
</evidence>